<dbReference type="RefSeq" id="WP_268240022.1">
    <property type="nucleotide sequence ID" value="NZ_JACHFL010000010.1"/>
</dbReference>
<reference evidence="1 2" key="1">
    <citation type="submission" date="2020-08" db="EMBL/GenBank/DDBJ databases">
        <title>Genomic Encyclopedia of Type Strains, Phase IV (KMG-IV): sequencing the most valuable type-strain genomes for metagenomic binning, comparative biology and taxonomic classification.</title>
        <authorList>
            <person name="Goeker M."/>
        </authorList>
    </citation>
    <scope>NUCLEOTIDE SEQUENCE [LARGE SCALE GENOMIC DNA]</scope>
    <source>
        <strain evidence="1 2">DSM 27939</strain>
    </source>
</reference>
<organism evidence="1 2">
    <name type="scientific">Deinococcus humi</name>
    <dbReference type="NCBI Taxonomy" id="662880"/>
    <lineage>
        <taxon>Bacteria</taxon>
        <taxon>Thermotogati</taxon>
        <taxon>Deinococcota</taxon>
        <taxon>Deinococci</taxon>
        <taxon>Deinococcales</taxon>
        <taxon>Deinococcaceae</taxon>
        <taxon>Deinococcus</taxon>
    </lineage>
</organism>
<keyword evidence="2" id="KW-1185">Reference proteome</keyword>
<name>A0A7W8NHV6_9DEIO</name>
<sequence length="44" mass="4885">MWRQQKGAWSRVADGAPIVIGVNSKRPGEAVWVDEQGAVHRNLN</sequence>
<dbReference type="AlphaFoldDB" id="A0A7W8NHV6"/>
<evidence type="ECO:0000313" key="2">
    <source>
        <dbReference type="Proteomes" id="UP000552709"/>
    </source>
</evidence>
<gene>
    <name evidence="1" type="ORF">HNQ08_003524</name>
</gene>
<accession>A0A7W8NHV6</accession>
<comment type="caution">
    <text evidence="1">The sequence shown here is derived from an EMBL/GenBank/DDBJ whole genome shotgun (WGS) entry which is preliminary data.</text>
</comment>
<dbReference type="Proteomes" id="UP000552709">
    <property type="component" value="Unassembled WGS sequence"/>
</dbReference>
<evidence type="ECO:0000313" key="1">
    <source>
        <dbReference type="EMBL" id="MBB5364412.1"/>
    </source>
</evidence>
<proteinExistence type="predicted"/>
<dbReference type="EMBL" id="JACHFL010000010">
    <property type="protein sequence ID" value="MBB5364412.1"/>
    <property type="molecule type" value="Genomic_DNA"/>
</dbReference>
<protein>
    <submittedName>
        <fullName evidence="1">Uncharacterized protein</fullName>
    </submittedName>
</protein>